<dbReference type="PANTHER" id="PTHR42808:SF3">
    <property type="entry name" value="HYDROXYSTEROID DEHYDROGENASE-LIKE PROTEIN 2"/>
    <property type="match status" value="1"/>
</dbReference>
<keyword evidence="5" id="KW-0560">Oxidoreductase</keyword>
<dbReference type="PANTHER" id="PTHR42808">
    <property type="entry name" value="HYDROXYSTEROID DEHYDROGENASE-LIKE PROTEIN 2"/>
    <property type="match status" value="1"/>
</dbReference>
<protein>
    <submittedName>
        <fullName evidence="8">Short-chain dehydrogenase/reductase SDR</fullName>
    </submittedName>
</protein>
<evidence type="ECO:0000313" key="8">
    <source>
        <dbReference type="EMBL" id="CUS51519.1"/>
    </source>
</evidence>
<evidence type="ECO:0000256" key="4">
    <source>
        <dbReference type="ARBA" id="ARBA00022857"/>
    </source>
</evidence>
<evidence type="ECO:0000256" key="1">
    <source>
        <dbReference type="ARBA" id="ARBA00004173"/>
    </source>
</evidence>
<dbReference type="AlphaFoldDB" id="A0A160TUJ5"/>
<dbReference type="Gene3D" id="3.40.50.720">
    <property type="entry name" value="NAD(P)-binding Rossmann-like Domain"/>
    <property type="match status" value="1"/>
</dbReference>
<dbReference type="GO" id="GO:0005739">
    <property type="term" value="C:mitochondrion"/>
    <property type="evidence" value="ECO:0007669"/>
    <property type="project" value="UniProtKB-SubCell"/>
</dbReference>
<evidence type="ECO:0000256" key="7">
    <source>
        <dbReference type="ARBA" id="ARBA00023140"/>
    </source>
</evidence>
<dbReference type="InterPro" id="IPR051935">
    <property type="entry name" value="HSDL2"/>
</dbReference>
<dbReference type="InterPro" id="IPR036291">
    <property type="entry name" value="NAD(P)-bd_dom_sf"/>
</dbReference>
<dbReference type="PRINTS" id="PR00081">
    <property type="entry name" value="GDHRDH"/>
</dbReference>
<keyword evidence="6" id="KW-0496">Mitochondrion</keyword>
<dbReference type="SUPFAM" id="SSF51735">
    <property type="entry name" value="NAD(P)-binding Rossmann-fold domains"/>
    <property type="match status" value="1"/>
</dbReference>
<accession>A0A160TUJ5</accession>
<dbReference type="GO" id="GO:0016491">
    <property type="term" value="F:oxidoreductase activity"/>
    <property type="evidence" value="ECO:0007669"/>
    <property type="project" value="UniProtKB-KW"/>
</dbReference>
<dbReference type="FunFam" id="3.40.50.720:FF:000301">
    <property type="entry name" value="Hydroxysteroid dehydrogenase like 2"/>
    <property type="match status" value="1"/>
</dbReference>
<comment type="similarity">
    <text evidence="3">Belongs to the short-chain dehydrogenases/reductases (SDR) family.</text>
</comment>
<dbReference type="Pfam" id="PF00106">
    <property type="entry name" value="adh_short"/>
    <property type="match status" value="1"/>
</dbReference>
<comment type="subcellular location">
    <subcellularLocation>
        <location evidence="1">Mitochondrion</location>
    </subcellularLocation>
    <subcellularLocation>
        <location evidence="2">Peroxisome</location>
    </subcellularLocation>
</comment>
<name>A0A160TUJ5_9ZZZZ</name>
<organism evidence="8">
    <name type="scientific">hydrothermal vent metagenome</name>
    <dbReference type="NCBI Taxonomy" id="652676"/>
    <lineage>
        <taxon>unclassified sequences</taxon>
        <taxon>metagenomes</taxon>
        <taxon>ecological metagenomes</taxon>
    </lineage>
</organism>
<keyword evidence="4" id="KW-0521">NADP</keyword>
<dbReference type="GO" id="GO:0005777">
    <property type="term" value="C:peroxisome"/>
    <property type="evidence" value="ECO:0007669"/>
    <property type="project" value="UniProtKB-SubCell"/>
</dbReference>
<evidence type="ECO:0000256" key="5">
    <source>
        <dbReference type="ARBA" id="ARBA00023002"/>
    </source>
</evidence>
<evidence type="ECO:0000256" key="3">
    <source>
        <dbReference type="ARBA" id="ARBA00006484"/>
    </source>
</evidence>
<dbReference type="EMBL" id="CZRL01000064">
    <property type="protein sequence ID" value="CUS51519.1"/>
    <property type="molecule type" value="Genomic_DNA"/>
</dbReference>
<proteinExistence type="inferred from homology"/>
<gene>
    <name evidence="8" type="ORF">MGWOODY_XGa2331</name>
</gene>
<sequence length="291" mass="30818">MGDFSDKRVVISGASRGIGLAIAKRLAAGGASIAILAKTAEPHPKLSGTIYTAAEEIVQAGGQALPLITDIRSDDQVQAAVAETVQAFGGIDICINNASAISLTPTAQTEMRRFDLMFGVNVRGTFMLSRECLPHLLEADNPHILNISPPLDMQQKWFAPNVAYTMSKFGMSQCVLGMAGELADKGVAVNALWPHSVIATAAISNVLAGEAALAYCRSPQIMADAAAAILAKDSREFSGNFCIDDVLLAQEGVTDFSVYRMDPEKPLWSDFFVPEGTPEIEPLLAIGNPAP</sequence>
<evidence type="ECO:0000256" key="2">
    <source>
        <dbReference type="ARBA" id="ARBA00004275"/>
    </source>
</evidence>
<keyword evidence="7" id="KW-0576">Peroxisome</keyword>
<evidence type="ECO:0000256" key="6">
    <source>
        <dbReference type="ARBA" id="ARBA00023128"/>
    </source>
</evidence>
<reference evidence="8" key="1">
    <citation type="submission" date="2015-10" db="EMBL/GenBank/DDBJ databases">
        <authorList>
            <person name="Gilbert D.G."/>
        </authorList>
    </citation>
    <scope>NUCLEOTIDE SEQUENCE</scope>
</reference>
<dbReference type="NCBIfam" id="NF006133">
    <property type="entry name" value="PRK08278.1"/>
    <property type="match status" value="1"/>
</dbReference>
<dbReference type="InterPro" id="IPR002347">
    <property type="entry name" value="SDR_fam"/>
</dbReference>